<comment type="cofactor">
    <cofactor evidence="2">
        <name>Mg(2+)</name>
        <dbReference type="ChEBI" id="CHEBI:18420"/>
    </cofactor>
</comment>
<proteinExistence type="predicted"/>
<evidence type="ECO:0000313" key="9">
    <source>
        <dbReference type="Proteomes" id="UP001255856"/>
    </source>
</evidence>
<sequence length="202" mass="22557">MGDVSQKHAAVLVPLFEDPRTRAPHVILTERTSTLRAHGGEVSLPGGKRDEEDADDVATALRESHEELGLDPRSVQVLGTLRPFLSKYLLSVTPVLAAIPARHAFRPNPEEVDSVFACPLDFFLRAAQHRSHDTELVPGTPYRVHFFDYTDHDGRTYCVWGLTAAMLIEVARLAYGREPEFEPLPFGYRALTADMFTGSQMR</sequence>
<feature type="domain" description="Nudix hydrolase" evidence="7">
    <location>
        <begin position="6"/>
        <end position="142"/>
    </location>
</feature>
<keyword evidence="6" id="KW-0464">Manganese</keyword>
<name>A0AAD9IP60_PROWI</name>
<comment type="cofactor">
    <cofactor evidence="1">
        <name>Mn(2+)</name>
        <dbReference type="ChEBI" id="CHEBI:29035"/>
    </cofactor>
</comment>
<keyword evidence="3" id="KW-0479">Metal-binding</keyword>
<evidence type="ECO:0000256" key="1">
    <source>
        <dbReference type="ARBA" id="ARBA00001936"/>
    </source>
</evidence>
<dbReference type="InterPro" id="IPR015797">
    <property type="entry name" value="NUDIX_hydrolase-like_dom_sf"/>
</dbReference>
<evidence type="ECO:0000256" key="5">
    <source>
        <dbReference type="ARBA" id="ARBA00022842"/>
    </source>
</evidence>
<protein>
    <recommendedName>
        <fullName evidence="7">Nudix hydrolase domain-containing protein</fullName>
    </recommendedName>
</protein>
<evidence type="ECO:0000256" key="4">
    <source>
        <dbReference type="ARBA" id="ARBA00022801"/>
    </source>
</evidence>
<dbReference type="GO" id="GO:0015938">
    <property type="term" value="P:coenzyme A catabolic process"/>
    <property type="evidence" value="ECO:0007669"/>
    <property type="project" value="TreeGrafter"/>
</dbReference>
<dbReference type="PROSITE" id="PS51462">
    <property type="entry name" value="NUDIX"/>
    <property type="match status" value="1"/>
</dbReference>
<evidence type="ECO:0000313" key="8">
    <source>
        <dbReference type="EMBL" id="KAK2080690.1"/>
    </source>
</evidence>
<dbReference type="CDD" id="cd03426">
    <property type="entry name" value="NUDIX_CoAse_Nudt7"/>
    <property type="match status" value="1"/>
</dbReference>
<dbReference type="GO" id="GO:0005737">
    <property type="term" value="C:cytoplasm"/>
    <property type="evidence" value="ECO:0007669"/>
    <property type="project" value="UniProtKB-ARBA"/>
</dbReference>
<dbReference type="GO" id="GO:0015937">
    <property type="term" value="P:coenzyme A biosynthetic process"/>
    <property type="evidence" value="ECO:0007669"/>
    <property type="project" value="UniProtKB-ARBA"/>
</dbReference>
<dbReference type="AlphaFoldDB" id="A0AAD9IP60"/>
<dbReference type="SUPFAM" id="SSF55811">
    <property type="entry name" value="Nudix"/>
    <property type="match status" value="1"/>
</dbReference>
<gene>
    <name evidence="8" type="ORF">QBZ16_000544</name>
</gene>
<evidence type="ECO:0000259" key="7">
    <source>
        <dbReference type="PROSITE" id="PS51462"/>
    </source>
</evidence>
<dbReference type="InterPro" id="IPR045121">
    <property type="entry name" value="CoAse"/>
</dbReference>
<keyword evidence="5" id="KW-0460">Magnesium</keyword>
<evidence type="ECO:0000256" key="2">
    <source>
        <dbReference type="ARBA" id="ARBA00001946"/>
    </source>
</evidence>
<dbReference type="FunFam" id="3.90.79.10:FF:000036">
    <property type="entry name" value="Nudix hydrolase 11"/>
    <property type="match status" value="1"/>
</dbReference>
<evidence type="ECO:0000256" key="6">
    <source>
        <dbReference type="ARBA" id="ARBA00023211"/>
    </source>
</evidence>
<comment type="caution">
    <text evidence="8">The sequence shown here is derived from an EMBL/GenBank/DDBJ whole genome shotgun (WGS) entry which is preliminary data.</text>
</comment>
<reference evidence="8" key="1">
    <citation type="submission" date="2021-01" db="EMBL/GenBank/DDBJ databases">
        <authorList>
            <person name="Eckstrom K.M.E."/>
        </authorList>
    </citation>
    <scope>NUCLEOTIDE SEQUENCE</scope>
    <source>
        <strain evidence="8">UVCC 0001</strain>
    </source>
</reference>
<dbReference type="InterPro" id="IPR000086">
    <property type="entry name" value="NUDIX_hydrolase_dom"/>
</dbReference>
<keyword evidence="4" id="KW-0378">Hydrolase</keyword>
<dbReference type="Pfam" id="PF00293">
    <property type="entry name" value="NUDIX"/>
    <property type="match status" value="1"/>
</dbReference>
<dbReference type="GO" id="GO:0008893">
    <property type="term" value="F:guanosine-3',5'-bis(diphosphate) 3'-diphosphatase activity"/>
    <property type="evidence" value="ECO:0007669"/>
    <property type="project" value="UniProtKB-ARBA"/>
</dbReference>
<organism evidence="8 9">
    <name type="scientific">Prototheca wickerhamii</name>
    <dbReference type="NCBI Taxonomy" id="3111"/>
    <lineage>
        <taxon>Eukaryota</taxon>
        <taxon>Viridiplantae</taxon>
        <taxon>Chlorophyta</taxon>
        <taxon>core chlorophytes</taxon>
        <taxon>Trebouxiophyceae</taxon>
        <taxon>Chlorellales</taxon>
        <taxon>Chlorellaceae</taxon>
        <taxon>Prototheca</taxon>
    </lineage>
</organism>
<dbReference type="PANTHER" id="PTHR12992">
    <property type="entry name" value="NUDIX HYDROLASE"/>
    <property type="match status" value="1"/>
</dbReference>
<dbReference type="GO" id="GO:0010945">
    <property type="term" value="F:coenzyme A diphosphatase activity"/>
    <property type="evidence" value="ECO:0007669"/>
    <property type="project" value="InterPro"/>
</dbReference>
<dbReference type="EMBL" id="JASFZW010000001">
    <property type="protein sequence ID" value="KAK2080690.1"/>
    <property type="molecule type" value="Genomic_DNA"/>
</dbReference>
<dbReference type="Gene3D" id="3.90.79.10">
    <property type="entry name" value="Nucleoside Triphosphate Pyrophosphohydrolase"/>
    <property type="match status" value="1"/>
</dbReference>
<dbReference type="Proteomes" id="UP001255856">
    <property type="component" value="Unassembled WGS sequence"/>
</dbReference>
<accession>A0AAD9IP60</accession>
<dbReference type="GO" id="GO:0046872">
    <property type="term" value="F:metal ion binding"/>
    <property type="evidence" value="ECO:0007669"/>
    <property type="project" value="UniProtKB-KW"/>
</dbReference>
<keyword evidence="9" id="KW-1185">Reference proteome</keyword>
<evidence type="ECO:0000256" key="3">
    <source>
        <dbReference type="ARBA" id="ARBA00022723"/>
    </source>
</evidence>
<dbReference type="PANTHER" id="PTHR12992:SF24">
    <property type="entry name" value="PEROXISOMAL COENZYME A DIPHOSPHATASE NUDT7"/>
    <property type="match status" value="1"/>
</dbReference>